<keyword evidence="3" id="KW-1185">Reference proteome</keyword>
<organism evidence="2 3">
    <name type="scientific">Rubinisphaera italica</name>
    <dbReference type="NCBI Taxonomy" id="2527969"/>
    <lineage>
        <taxon>Bacteria</taxon>
        <taxon>Pseudomonadati</taxon>
        <taxon>Planctomycetota</taxon>
        <taxon>Planctomycetia</taxon>
        <taxon>Planctomycetales</taxon>
        <taxon>Planctomycetaceae</taxon>
        <taxon>Rubinisphaera</taxon>
    </lineage>
</organism>
<feature type="region of interest" description="Disordered" evidence="1">
    <location>
        <begin position="62"/>
        <end position="112"/>
    </location>
</feature>
<comment type="caution">
    <text evidence="2">The sequence shown here is derived from an EMBL/GenBank/DDBJ whole genome shotgun (WGS) entry which is preliminary data.</text>
</comment>
<evidence type="ECO:0000313" key="2">
    <source>
        <dbReference type="EMBL" id="TWT64200.1"/>
    </source>
</evidence>
<dbReference type="Proteomes" id="UP000316095">
    <property type="component" value="Unassembled WGS sequence"/>
</dbReference>
<name>A0A5C5XMM2_9PLAN</name>
<feature type="compositionally biased region" description="Polar residues" evidence="1">
    <location>
        <begin position="62"/>
        <end position="81"/>
    </location>
</feature>
<dbReference type="RefSeq" id="WP_146505933.1">
    <property type="nucleotide sequence ID" value="NZ_SJPG01000001.1"/>
</dbReference>
<sequence>MAWMPENHLLRTLCKTTMLLSIILVTSGCEVGRTMFQHSSGQSSPWLGIDLIPRKKKVSSINQMEPNLVKETSTKTANLSLAKQEKDSSEKFKRKPIRLNLPSSRAELEPTKLTESDDIDFTVSSMRSRQF</sequence>
<gene>
    <name evidence="2" type="ORF">Pan54_49610</name>
</gene>
<evidence type="ECO:0000256" key="1">
    <source>
        <dbReference type="SAM" id="MobiDB-lite"/>
    </source>
</evidence>
<dbReference type="OrthoDB" id="9891481at2"/>
<reference evidence="2 3" key="1">
    <citation type="submission" date="2019-02" db="EMBL/GenBank/DDBJ databases">
        <title>Deep-cultivation of Planctomycetes and their phenomic and genomic characterization uncovers novel biology.</title>
        <authorList>
            <person name="Wiegand S."/>
            <person name="Jogler M."/>
            <person name="Boedeker C."/>
            <person name="Pinto D."/>
            <person name="Vollmers J."/>
            <person name="Rivas-Marin E."/>
            <person name="Kohn T."/>
            <person name="Peeters S.H."/>
            <person name="Heuer A."/>
            <person name="Rast P."/>
            <person name="Oberbeckmann S."/>
            <person name="Bunk B."/>
            <person name="Jeske O."/>
            <person name="Meyerdierks A."/>
            <person name="Storesund J.E."/>
            <person name="Kallscheuer N."/>
            <person name="Luecker S."/>
            <person name="Lage O.M."/>
            <person name="Pohl T."/>
            <person name="Merkel B.J."/>
            <person name="Hornburger P."/>
            <person name="Mueller R.-W."/>
            <person name="Bruemmer F."/>
            <person name="Labrenz M."/>
            <person name="Spormann A.M."/>
            <person name="Op Den Camp H."/>
            <person name="Overmann J."/>
            <person name="Amann R."/>
            <person name="Jetten M.S.M."/>
            <person name="Mascher T."/>
            <person name="Medema M.H."/>
            <person name="Devos D.P."/>
            <person name="Kaster A.-K."/>
            <person name="Ovreas L."/>
            <person name="Rohde M."/>
            <person name="Galperin M.Y."/>
            <person name="Jogler C."/>
        </authorList>
    </citation>
    <scope>NUCLEOTIDE SEQUENCE [LARGE SCALE GENOMIC DNA]</scope>
    <source>
        <strain evidence="2 3">Pan54</strain>
    </source>
</reference>
<proteinExistence type="predicted"/>
<dbReference type="EMBL" id="SJPG01000001">
    <property type="protein sequence ID" value="TWT64200.1"/>
    <property type="molecule type" value="Genomic_DNA"/>
</dbReference>
<accession>A0A5C5XMM2</accession>
<protein>
    <submittedName>
        <fullName evidence="2">Uncharacterized protein</fullName>
    </submittedName>
</protein>
<dbReference type="AlphaFoldDB" id="A0A5C5XMM2"/>
<evidence type="ECO:0000313" key="3">
    <source>
        <dbReference type="Proteomes" id="UP000316095"/>
    </source>
</evidence>